<dbReference type="OMA" id="KAIEHHT"/>
<feature type="domain" description="CHAT" evidence="2">
    <location>
        <begin position="607"/>
        <end position="884"/>
    </location>
</feature>
<feature type="repeat" description="TPR" evidence="1">
    <location>
        <begin position="328"/>
        <end position="361"/>
    </location>
</feature>
<dbReference type="eggNOG" id="KOG0548">
    <property type="taxonomic scope" value="Eukaryota"/>
</dbReference>
<accession>A0A0D3KW36</accession>
<evidence type="ECO:0000259" key="2">
    <source>
        <dbReference type="Pfam" id="PF12770"/>
    </source>
</evidence>
<proteinExistence type="predicted"/>
<evidence type="ECO:0000256" key="1">
    <source>
        <dbReference type="PROSITE-ProRule" id="PRU00339"/>
    </source>
</evidence>
<dbReference type="GeneID" id="17285242"/>
<evidence type="ECO:0000313" key="4">
    <source>
        <dbReference type="Proteomes" id="UP000013827"/>
    </source>
</evidence>
<dbReference type="InterPro" id="IPR019734">
    <property type="entry name" value="TPR_rpt"/>
</dbReference>
<name>A0A0D3KW36_EMIH1</name>
<dbReference type="KEGG" id="ehx:EMIHUDRAFT_69905"/>
<dbReference type="EnsemblProtists" id="EOD39971">
    <property type="protein sequence ID" value="EOD39971"/>
    <property type="gene ID" value="EMIHUDRAFT_69905"/>
</dbReference>
<dbReference type="Pfam" id="PF13176">
    <property type="entry name" value="TPR_7"/>
    <property type="match status" value="1"/>
</dbReference>
<feature type="repeat" description="TPR" evidence="1">
    <location>
        <begin position="408"/>
        <end position="441"/>
    </location>
</feature>
<feature type="repeat" description="TPR" evidence="1">
    <location>
        <begin position="288"/>
        <end position="321"/>
    </location>
</feature>
<keyword evidence="4" id="KW-1185">Reference proteome</keyword>
<keyword evidence="1" id="KW-0802">TPR repeat</keyword>
<dbReference type="PROSITE" id="PS50005">
    <property type="entry name" value="TPR"/>
    <property type="match status" value="6"/>
</dbReference>
<organism evidence="3 4">
    <name type="scientific">Emiliania huxleyi (strain CCMP1516)</name>
    <dbReference type="NCBI Taxonomy" id="280463"/>
    <lineage>
        <taxon>Eukaryota</taxon>
        <taxon>Haptista</taxon>
        <taxon>Haptophyta</taxon>
        <taxon>Prymnesiophyceae</taxon>
        <taxon>Isochrysidales</taxon>
        <taxon>Noelaerhabdaceae</taxon>
        <taxon>Emiliania</taxon>
    </lineage>
</organism>
<feature type="repeat" description="TPR" evidence="1">
    <location>
        <begin position="368"/>
        <end position="401"/>
    </location>
</feature>
<dbReference type="InterPro" id="IPR011990">
    <property type="entry name" value="TPR-like_helical_dom_sf"/>
</dbReference>
<protein>
    <recommendedName>
        <fullName evidence="2">CHAT domain-containing protein</fullName>
    </recommendedName>
</protein>
<dbReference type="Pfam" id="PF13424">
    <property type="entry name" value="TPR_12"/>
    <property type="match status" value="4"/>
</dbReference>
<dbReference type="Proteomes" id="UP000013827">
    <property type="component" value="Unassembled WGS sequence"/>
</dbReference>
<reference evidence="3" key="2">
    <citation type="submission" date="2024-10" db="UniProtKB">
        <authorList>
            <consortium name="EnsemblProtists"/>
        </authorList>
    </citation>
    <scope>IDENTIFICATION</scope>
</reference>
<dbReference type="STRING" id="2903.R1FWB4"/>
<feature type="repeat" description="TPR" evidence="1">
    <location>
        <begin position="248"/>
        <end position="281"/>
    </location>
</feature>
<dbReference type="Pfam" id="PF12770">
    <property type="entry name" value="CHAT"/>
    <property type="match status" value="1"/>
</dbReference>
<dbReference type="RefSeq" id="XP_005792400.1">
    <property type="nucleotide sequence ID" value="XM_005792343.1"/>
</dbReference>
<sequence>MESKGADASARAAQVAAVLDAACALRRAHDSNVGWSDDELLEGAQALVGEGNERLQRGDARGALQKYEECRAFGQAMRDRKRAMAVEGAAVGNLGDAYRRLGQYKKAIEHHTMALAISREIGDREGEGNHLGNLGNAYDSLGQYKKAIEHHTMALAICRKIGDREGEGNHLGNLGSAYDSLGQYKKAIEHHTMALAISRKIGDRQGEGGTLGGLGNAYDSLGQYKKAIEHHTMALAISREIGDKQGEGSDLGNLGIAYFRLGQYEKAIEHHTMALAISREIGDKQVEGNALGNLGGAYLSLGQYEKAIEHYTMALKISREIGDRQGEGNGLGGLGIAYFRLGQYEKAIEHHTMALDICRKIGHRQGEGGTLGGLGNAYHSLGQYKKAIEHHTMALDINREIGDRRVEGSALTNLGTAYLSLGQYEKALERLAAATAVFDALWAGLRTDHDRITFGDTIGFTLTPRLLQRVHARLAQPEAALEVAERARSRAFELLLAQQRVQRGADAAAAPPPTLPAAVDVAALRGLAGRQRVALVIFSQVQDTALLAWVVRGDAPVAFHELAVPAQGGASPLTQLVEQTRQTIGAIEAERGDGRTAAPDESYIRAALARCYKLLIAPLGLSAGEPLLIIPDRDLFALPFAALLDSDGKHLIERHSLRIAPSAGTLIELEQRAADRGAPPPRPPALVVGDPDFSGWTTKGGGHLSQLPGARAETSVVQGLLNTFKAKLRLDDEATKEAMMQLLPTSDVIHLATHGAPDGLYFAGESEVEATLSMAEVQGLDLRARLVVLSACDSFKAPKGEGGSELSTDGVVGITRAFVAAGALTLVSSLWKVSDDATRELMRRFYTAWVAGGDVAAALREAMVGMIEEGRWSVREWGAFVVYGMA</sequence>
<dbReference type="InterPro" id="IPR024983">
    <property type="entry name" value="CHAT_dom"/>
</dbReference>
<dbReference type="SMART" id="SM00028">
    <property type="entry name" value="TPR"/>
    <property type="match status" value="10"/>
</dbReference>
<reference evidence="4" key="1">
    <citation type="journal article" date="2013" name="Nature">
        <title>Pan genome of the phytoplankton Emiliania underpins its global distribution.</title>
        <authorList>
            <person name="Read B.A."/>
            <person name="Kegel J."/>
            <person name="Klute M.J."/>
            <person name="Kuo A."/>
            <person name="Lefebvre S.C."/>
            <person name="Maumus F."/>
            <person name="Mayer C."/>
            <person name="Miller J."/>
            <person name="Monier A."/>
            <person name="Salamov A."/>
            <person name="Young J."/>
            <person name="Aguilar M."/>
            <person name="Claverie J.M."/>
            <person name="Frickenhaus S."/>
            <person name="Gonzalez K."/>
            <person name="Herman E.K."/>
            <person name="Lin Y.C."/>
            <person name="Napier J."/>
            <person name="Ogata H."/>
            <person name="Sarno A.F."/>
            <person name="Shmutz J."/>
            <person name="Schroeder D."/>
            <person name="de Vargas C."/>
            <person name="Verret F."/>
            <person name="von Dassow P."/>
            <person name="Valentin K."/>
            <person name="Van de Peer Y."/>
            <person name="Wheeler G."/>
            <person name="Dacks J.B."/>
            <person name="Delwiche C.F."/>
            <person name="Dyhrman S.T."/>
            <person name="Glockner G."/>
            <person name="John U."/>
            <person name="Richards T."/>
            <person name="Worden A.Z."/>
            <person name="Zhang X."/>
            <person name="Grigoriev I.V."/>
            <person name="Allen A.E."/>
            <person name="Bidle K."/>
            <person name="Borodovsky M."/>
            <person name="Bowler C."/>
            <person name="Brownlee C."/>
            <person name="Cock J.M."/>
            <person name="Elias M."/>
            <person name="Gladyshev V.N."/>
            <person name="Groth M."/>
            <person name="Guda C."/>
            <person name="Hadaegh A."/>
            <person name="Iglesias-Rodriguez M.D."/>
            <person name="Jenkins J."/>
            <person name="Jones B.M."/>
            <person name="Lawson T."/>
            <person name="Leese F."/>
            <person name="Lindquist E."/>
            <person name="Lobanov A."/>
            <person name="Lomsadze A."/>
            <person name="Malik S.B."/>
            <person name="Marsh M.E."/>
            <person name="Mackinder L."/>
            <person name="Mock T."/>
            <person name="Mueller-Roeber B."/>
            <person name="Pagarete A."/>
            <person name="Parker M."/>
            <person name="Probert I."/>
            <person name="Quesneville H."/>
            <person name="Raines C."/>
            <person name="Rensing S.A."/>
            <person name="Riano-Pachon D.M."/>
            <person name="Richier S."/>
            <person name="Rokitta S."/>
            <person name="Shiraiwa Y."/>
            <person name="Soanes D.M."/>
            <person name="van der Giezen M."/>
            <person name="Wahlund T.M."/>
            <person name="Williams B."/>
            <person name="Wilson W."/>
            <person name="Wolfe G."/>
            <person name="Wurch L.L."/>
        </authorList>
    </citation>
    <scope>NUCLEOTIDE SEQUENCE</scope>
</reference>
<dbReference type="HOGENOM" id="CLU_002404_0_1_1"/>
<evidence type="ECO:0000313" key="3">
    <source>
        <dbReference type="EnsemblProtists" id="EOD39971"/>
    </source>
</evidence>
<dbReference type="PROSITE" id="PS50293">
    <property type="entry name" value="TPR_REGION"/>
    <property type="match status" value="1"/>
</dbReference>
<feature type="repeat" description="TPR" evidence="1">
    <location>
        <begin position="88"/>
        <end position="121"/>
    </location>
</feature>
<dbReference type="Gene3D" id="1.25.40.10">
    <property type="entry name" value="Tetratricopeptide repeat domain"/>
    <property type="match status" value="3"/>
</dbReference>
<dbReference type="AlphaFoldDB" id="A0A0D3KW36"/>
<dbReference type="PANTHER" id="PTHR10098:SF108">
    <property type="entry name" value="TETRATRICOPEPTIDE REPEAT PROTEIN 28"/>
    <property type="match status" value="1"/>
</dbReference>
<dbReference type="PANTHER" id="PTHR10098">
    <property type="entry name" value="RAPSYN-RELATED"/>
    <property type="match status" value="1"/>
</dbReference>
<dbReference type="SUPFAM" id="SSF48452">
    <property type="entry name" value="TPR-like"/>
    <property type="match status" value="3"/>
</dbReference>
<dbReference type="PaxDb" id="2903-EOD39971"/>